<dbReference type="InterPro" id="IPR001763">
    <property type="entry name" value="Rhodanese-like_dom"/>
</dbReference>
<dbReference type="Gene3D" id="3.40.250.10">
    <property type="entry name" value="Rhodanese-like domain"/>
    <property type="match status" value="1"/>
</dbReference>
<sequence>MYPLNTPFSLKEFSPMSSLEIDCQTVKAKMDNGDSFLLLDCREQAEYNLVHIDDAVLLPMSEIQNRFEELNDYQEKEIIIYCHHGMRSRQVAEWLLQQGYSHVKSMRGGIDTWASDVDFSMSRY</sequence>
<dbReference type="InterPro" id="IPR036873">
    <property type="entry name" value="Rhodanese-like_dom_sf"/>
</dbReference>
<protein>
    <recommendedName>
        <fullName evidence="1">Rhodanese domain-containing protein</fullName>
    </recommendedName>
</protein>
<dbReference type="AlphaFoldDB" id="A0A3B1E8W5"/>
<gene>
    <name evidence="2" type="ORF">MNBD_PLANCTO02-2107</name>
</gene>
<evidence type="ECO:0000259" key="1">
    <source>
        <dbReference type="PROSITE" id="PS50206"/>
    </source>
</evidence>
<dbReference type="PANTHER" id="PTHR43031:SF17">
    <property type="entry name" value="SULFURTRANSFERASE YTWF-RELATED"/>
    <property type="match status" value="1"/>
</dbReference>
<dbReference type="EMBL" id="UOGL01000634">
    <property type="protein sequence ID" value="VAX42217.1"/>
    <property type="molecule type" value="Genomic_DNA"/>
</dbReference>
<proteinExistence type="predicted"/>
<feature type="domain" description="Rhodanese" evidence="1">
    <location>
        <begin position="32"/>
        <end position="118"/>
    </location>
</feature>
<accession>A0A3B1E8W5</accession>
<name>A0A3B1E8W5_9ZZZZ</name>
<dbReference type="Pfam" id="PF00581">
    <property type="entry name" value="Rhodanese"/>
    <property type="match status" value="1"/>
</dbReference>
<dbReference type="CDD" id="cd00158">
    <property type="entry name" value="RHOD"/>
    <property type="match status" value="1"/>
</dbReference>
<organism evidence="2">
    <name type="scientific">hydrothermal vent metagenome</name>
    <dbReference type="NCBI Taxonomy" id="652676"/>
    <lineage>
        <taxon>unclassified sequences</taxon>
        <taxon>metagenomes</taxon>
        <taxon>ecological metagenomes</taxon>
    </lineage>
</organism>
<dbReference type="InterPro" id="IPR050229">
    <property type="entry name" value="GlpE_sulfurtransferase"/>
</dbReference>
<reference evidence="2" key="1">
    <citation type="submission" date="2018-06" db="EMBL/GenBank/DDBJ databases">
        <authorList>
            <person name="Zhirakovskaya E."/>
        </authorList>
    </citation>
    <scope>NUCLEOTIDE SEQUENCE</scope>
</reference>
<dbReference type="PANTHER" id="PTHR43031">
    <property type="entry name" value="FAD-DEPENDENT OXIDOREDUCTASE"/>
    <property type="match status" value="1"/>
</dbReference>
<dbReference type="SUPFAM" id="SSF52821">
    <property type="entry name" value="Rhodanese/Cell cycle control phosphatase"/>
    <property type="match status" value="1"/>
</dbReference>
<dbReference type="SMART" id="SM00450">
    <property type="entry name" value="RHOD"/>
    <property type="match status" value="1"/>
</dbReference>
<dbReference type="PROSITE" id="PS50206">
    <property type="entry name" value="RHODANESE_3"/>
    <property type="match status" value="1"/>
</dbReference>
<evidence type="ECO:0000313" key="2">
    <source>
        <dbReference type="EMBL" id="VAX42217.1"/>
    </source>
</evidence>